<accession>A0A7G9WJG9</accession>
<sequence>MQKYNDWDKIQAASGEAQTLPAGNYICKIKGAKIVTYDGKNGKFDKLEISVDIDEGEFKGFYANDYRNQAQWGDQKWKGCLRPYCPTNEDSDQARKTAAIFKGIIEAIEASNPGYKWNWDEATLKGKRIGVRFRNTEWAYNGRSGWKTQPYRFVPVNGIEKLDTPKDKPLAVNDKPQTQQQGDFQTLPDEDDLPF</sequence>
<dbReference type="Proteomes" id="UP000516046">
    <property type="component" value="Chromosome"/>
</dbReference>
<dbReference type="EMBL" id="CP060696">
    <property type="protein sequence ID" value="QNO18831.1"/>
    <property type="molecule type" value="Genomic_DNA"/>
</dbReference>
<feature type="compositionally biased region" description="Polar residues" evidence="1">
    <location>
        <begin position="175"/>
        <end position="184"/>
    </location>
</feature>
<reference evidence="2 3" key="1">
    <citation type="submission" date="2020-08" db="EMBL/GenBank/DDBJ databases">
        <authorList>
            <person name="Ren C."/>
            <person name="Gu Y."/>
            <person name="Xu Y."/>
        </authorList>
    </citation>
    <scope>NUCLEOTIDE SEQUENCE [LARGE SCALE GENOMIC DNA]</scope>
    <source>
        <strain evidence="2 3">LBM18003</strain>
    </source>
</reference>
<dbReference type="KEGG" id="caml:H6X83_04130"/>
<proteinExistence type="predicted"/>
<feature type="region of interest" description="Disordered" evidence="1">
    <location>
        <begin position="162"/>
        <end position="195"/>
    </location>
</feature>
<name>A0A7G9WJG9_9FIRM</name>
<evidence type="ECO:0008006" key="4">
    <source>
        <dbReference type="Google" id="ProtNLM"/>
    </source>
</evidence>
<evidence type="ECO:0000313" key="3">
    <source>
        <dbReference type="Proteomes" id="UP000516046"/>
    </source>
</evidence>
<gene>
    <name evidence="2" type="ORF">H6X83_04130</name>
</gene>
<keyword evidence="3" id="KW-1185">Reference proteome</keyword>
<protein>
    <recommendedName>
        <fullName evidence="4">DUF669 domain-containing protein</fullName>
    </recommendedName>
</protein>
<organism evidence="2 3">
    <name type="scientific">Caproicibacterium amylolyticum</name>
    <dbReference type="NCBI Taxonomy" id="2766537"/>
    <lineage>
        <taxon>Bacteria</taxon>
        <taxon>Bacillati</taxon>
        <taxon>Bacillota</taxon>
        <taxon>Clostridia</taxon>
        <taxon>Eubacteriales</taxon>
        <taxon>Oscillospiraceae</taxon>
        <taxon>Caproicibacterium</taxon>
    </lineage>
</organism>
<dbReference type="AlphaFoldDB" id="A0A7G9WJG9"/>
<dbReference type="RefSeq" id="WP_212507898.1">
    <property type="nucleotide sequence ID" value="NZ_CP060696.1"/>
</dbReference>
<evidence type="ECO:0000313" key="2">
    <source>
        <dbReference type="EMBL" id="QNO18831.1"/>
    </source>
</evidence>
<evidence type="ECO:0000256" key="1">
    <source>
        <dbReference type="SAM" id="MobiDB-lite"/>
    </source>
</evidence>